<dbReference type="SUPFAM" id="SSF54928">
    <property type="entry name" value="RNA-binding domain, RBD"/>
    <property type="match status" value="1"/>
</dbReference>
<dbReference type="OrthoDB" id="439808at2759"/>
<evidence type="ECO:0000259" key="3">
    <source>
        <dbReference type="PROSITE" id="PS50102"/>
    </source>
</evidence>
<dbReference type="Proteomes" id="UP000585474">
    <property type="component" value="Unassembled WGS sequence"/>
</dbReference>
<name>A0A7J0F4C7_9ERIC</name>
<organism evidence="4 5">
    <name type="scientific">Actinidia rufa</name>
    <dbReference type="NCBI Taxonomy" id="165716"/>
    <lineage>
        <taxon>Eukaryota</taxon>
        <taxon>Viridiplantae</taxon>
        <taxon>Streptophyta</taxon>
        <taxon>Embryophyta</taxon>
        <taxon>Tracheophyta</taxon>
        <taxon>Spermatophyta</taxon>
        <taxon>Magnoliopsida</taxon>
        <taxon>eudicotyledons</taxon>
        <taxon>Gunneridae</taxon>
        <taxon>Pentapetalae</taxon>
        <taxon>asterids</taxon>
        <taxon>Ericales</taxon>
        <taxon>Actinidiaceae</taxon>
        <taxon>Actinidia</taxon>
    </lineage>
</organism>
<keyword evidence="5" id="KW-1185">Reference proteome</keyword>
<reference evidence="4 5" key="1">
    <citation type="submission" date="2019-07" db="EMBL/GenBank/DDBJ databases">
        <title>De Novo Assembly of kiwifruit Actinidia rufa.</title>
        <authorList>
            <person name="Sugita-Konishi S."/>
            <person name="Sato K."/>
            <person name="Mori E."/>
            <person name="Abe Y."/>
            <person name="Kisaki G."/>
            <person name="Hamano K."/>
            <person name="Suezawa K."/>
            <person name="Otani M."/>
            <person name="Fukuda T."/>
            <person name="Manabe T."/>
            <person name="Gomi K."/>
            <person name="Tabuchi M."/>
            <person name="Akimitsu K."/>
            <person name="Kataoka I."/>
        </authorList>
    </citation>
    <scope>NUCLEOTIDE SEQUENCE [LARGE SCALE GENOMIC DNA]</scope>
    <source>
        <strain evidence="5">cv. Fuchu</strain>
    </source>
</reference>
<dbReference type="InterPro" id="IPR012677">
    <property type="entry name" value="Nucleotide-bd_a/b_plait_sf"/>
</dbReference>
<dbReference type="InterPro" id="IPR035979">
    <property type="entry name" value="RBD_domain_sf"/>
</dbReference>
<dbReference type="Gene3D" id="3.30.70.330">
    <property type="match status" value="1"/>
</dbReference>
<dbReference type="AlphaFoldDB" id="A0A7J0F4C7"/>
<accession>A0A7J0F4C7</accession>
<protein>
    <recommendedName>
        <fullName evidence="3">RRM domain-containing protein</fullName>
    </recommendedName>
</protein>
<dbReference type="PROSITE" id="PS50102">
    <property type="entry name" value="RRM"/>
    <property type="match status" value="1"/>
</dbReference>
<evidence type="ECO:0000313" key="5">
    <source>
        <dbReference type="Proteomes" id="UP000585474"/>
    </source>
</evidence>
<evidence type="ECO:0000256" key="1">
    <source>
        <dbReference type="ARBA" id="ARBA00022884"/>
    </source>
</evidence>
<dbReference type="Pfam" id="PF00076">
    <property type="entry name" value="RRM_1"/>
    <property type="match status" value="1"/>
</dbReference>
<sequence>MAVEPPTNNLWVGNLSAGVTDSELMNLFSKHGVVQSVKSFSSRHYAFVHFNRIVDAMAALEALQGTILRGNSIKIDFVRPKAELPLPNRRSWVFVWLPIWNGCVELNPKVLAEKIWL</sequence>
<dbReference type="PANTHER" id="PTHR23189">
    <property type="entry name" value="RNA RECOGNITION MOTIF-CONTAINING"/>
    <property type="match status" value="1"/>
</dbReference>
<proteinExistence type="predicted"/>
<dbReference type="EMBL" id="BJWL01000008">
    <property type="protein sequence ID" value="GFY92777.1"/>
    <property type="molecule type" value="Genomic_DNA"/>
</dbReference>
<dbReference type="CDD" id="cd00590">
    <property type="entry name" value="RRM_SF"/>
    <property type="match status" value="1"/>
</dbReference>
<dbReference type="GO" id="GO:0003723">
    <property type="term" value="F:RNA binding"/>
    <property type="evidence" value="ECO:0007669"/>
    <property type="project" value="UniProtKB-UniRule"/>
</dbReference>
<gene>
    <name evidence="4" type="ORF">Acr_08g0011730</name>
</gene>
<keyword evidence="1 2" id="KW-0694">RNA-binding</keyword>
<dbReference type="SMART" id="SM00360">
    <property type="entry name" value="RRM"/>
    <property type="match status" value="1"/>
</dbReference>
<feature type="domain" description="RRM" evidence="3">
    <location>
        <begin position="8"/>
        <end position="80"/>
    </location>
</feature>
<dbReference type="InterPro" id="IPR000504">
    <property type="entry name" value="RRM_dom"/>
</dbReference>
<evidence type="ECO:0000256" key="2">
    <source>
        <dbReference type="PROSITE-ProRule" id="PRU00176"/>
    </source>
</evidence>
<comment type="caution">
    <text evidence="4">The sequence shown here is derived from an EMBL/GenBank/DDBJ whole genome shotgun (WGS) entry which is preliminary data.</text>
</comment>
<evidence type="ECO:0000313" key="4">
    <source>
        <dbReference type="EMBL" id="GFY92777.1"/>
    </source>
</evidence>